<evidence type="ECO:0000259" key="4">
    <source>
        <dbReference type="PROSITE" id="PS51118"/>
    </source>
</evidence>
<dbReference type="GO" id="GO:0003677">
    <property type="term" value="F:DNA binding"/>
    <property type="evidence" value="ECO:0007669"/>
    <property type="project" value="UniProtKB-KW"/>
</dbReference>
<dbReference type="PANTHER" id="PTHR33204:SF39">
    <property type="entry name" value="TRANSCRIPTIONAL REGULATORY PROTEIN"/>
    <property type="match status" value="1"/>
</dbReference>
<evidence type="ECO:0000256" key="2">
    <source>
        <dbReference type="ARBA" id="ARBA00023125"/>
    </source>
</evidence>
<keyword evidence="2 5" id="KW-0238">DNA-binding</keyword>
<organism evidence="5 6">
    <name type="scientific">Actinoplanes friuliensis DSM 7358</name>
    <dbReference type="NCBI Taxonomy" id="1246995"/>
    <lineage>
        <taxon>Bacteria</taxon>
        <taxon>Bacillati</taxon>
        <taxon>Actinomycetota</taxon>
        <taxon>Actinomycetes</taxon>
        <taxon>Micromonosporales</taxon>
        <taxon>Micromonosporaceae</taxon>
        <taxon>Actinoplanes</taxon>
    </lineage>
</organism>
<dbReference type="Pfam" id="PF01638">
    <property type="entry name" value="HxlR"/>
    <property type="match status" value="1"/>
</dbReference>
<keyword evidence="6" id="KW-1185">Reference proteome</keyword>
<dbReference type="InterPro" id="IPR036388">
    <property type="entry name" value="WH-like_DNA-bd_sf"/>
</dbReference>
<keyword evidence="3" id="KW-0804">Transcription</keyword>
<evidence type="ECO:0000256" key="3">
    <source>
        <dbReference type="ARBA" id="ARBA00023163"/>
    </source>
</evidence>
<protein>
    <submittedName>
        <fullName evidence="5">DNA-binding protein</fullName>
    </submittedName>
</protein>
<dbReference type="STRING" id="1246995.AFR_17920"/>
<dbReference type="PROSITE" id="PS51118">
    <property type="entry name" value="HTH_HXLR"/>
    <property type="match status" value="1"/>
</dbReference>
<dbReference type="Proteomes" id="UP000017746">
    <property type="component" value="Chromosome"/>
</dbReference>
<sequence length="130" mass="14378">METAGQTRAQACGQLPVEHGDFVREVIDRVGDKWTLLVIANLRDGPRRYSQLQQLVPGISQRMLTLTLRQLKDDGLVTRTAYAEVPPRVEYALTSLGASLLDTATALIDWATANHAAIRDNRLKRPSGRA</sequence>
<dbReference type="PATRIC" id="fig|1246995.3.peg.3635"/>
<dbReference type="EMBL" id="CP006272">
    <property type="protein sequence ID" value="AGZ41862.1"/>
    <property type="molecule type" value="Genomic_DNA"/>
</dbReference>
<evidence type="ECO:0000313" key="5">
    <source>
        <dbReference type="EMBL" id="AGZ41862.1"/>
    </source>
</evidence>
<evidence type="ECO:0000313" key="6">
    <source>
        <dbReference type="Proteomes" id="UP000017746"/>
    </source>
</evidence>
<dbReference type="HOGENOM" id="CLU_111585_2_1_11"/>
<reference evidence="5 6" key="1">
    <citation type="journal article" date="2014" name="J. Biotechnol.">
        <title>Complete genome sequence of the actinobacterium Actinoplanes friuliensis HAG 010964, producer of the lipopeptide antibiotic friulimycin.</title>
        <authorList>
            <person name="Ruckert C."/>
            <person name="Szczepanowski R."/>
            <person name="Albersmeier A."/>
            <person name="Goesmann A."/>
            <person name="Fischer N."/>
            <person name="Steinkamper A."/>
            <person name="Puhler A."/>
            <person name="Biener R."/>
            <person name="Schwartz D."/>
            <person name="Kalinowski J."/>
        </authorList>
    </citation>
    <scope>NUCLEOTIDE SEQUENCE [LARGE SCALE GENOMIC DNA]</scope>
    <source>
        <strain evidence="5 6">DSM 7358</strain>
    </source>
</reference>
<accession>U5VYK2</accession>
<gene>
    <name evidence="5" type="ORF">AFR_17920</name>
</gene>
<dbReference type="AlphaFoldDB" id="U5VYK2"/>
<dbReference type="KEGG" id="afs:AFR_17920"/>
<name>U5VYK2_9ACTN</name>
<dbReference type="InterPro" id="IPR002577">
    <property type="entry name" value="HTH_HxlR"/>
</dbReference>
<dbReference type="RefSeq" id="WP_023362197.1">
    <property type="nucleotide sequence ID" value="NC_022657.1"/>
</dbReference>
<dbReference type="eggNOG" id="COG1733">
    <property type="taxonomic scope" value="Bacteria"/>
</dbReference>
<keyword evidence="1" id="KW-0805">Transcription regulation</keyword>
<dbReference type="OrthoDB" id="3293788at2"/>
<evidence type="ECO:0000256" key="1">
    <source>
        <dbReference type="ARBA" id="ARBA00023015"/>
    </source>
</evidence>
<proteinExistence type="predicted"/>
<dbReference type="Gene3D" id="1.10.10.10">
    <property type="entry name" value="Winged helix-like DNA-binding domain superfamily/Winged helix DNA-binding domain"/>
    <property type="match status" value="1"/>
</dbReference>
<feature type="domain" description="HTH hxlR-type" evidence="4">
    <location>
        <begin position="12"/>
        <end position="119"/>
    </location>
</feature>
<dbReference type="InterPro" id="IPR036390">
    <property type="entry name" value="WH_DNA-bd_sf"/>
</dbReference>
<dbReference type="SUPFAM" id="SSF46785">
    <property type="entry name" value="Winged helix' DNA-binding domain"/>
    <property type="match status" value="1"/>
</dbReference>
<dbReference type="PANTHER" id="PTHR33204">
    <property type="entry name" value="TRANSCRIPTIONAL REGULATOR, MARR FAMILY"/>
    <property type="match status" value="1"/>
</dbReference>